<dbReference type="RefSeq" id="WP_160352181.1">
    <property type="nucleotide sequence ID" value="NZ_SDWJ01000001.1"/>
</dbReference>
<name>A0A6I4LVB8_9SPHN</name>
<evidence type="ECO:0000313" key="1">
    <source>
        <dbReference type="EMBL" id="MVZ96163.1"/>
    </source>
</evidence>
<dbReference type="Proteomes" id="UP000471147">
    <property type="component" value="Unassembled WGS sequence"/>
</dbReference>
<protein>
    <submittedName>
        <fullName evidence="1">Uncharacterized protein</fullName>
    </submittedName>
</protein>
<evidence type="ECO:0000313" key="2">
    <source>
        <dbReference type="Proteomes" id="UP000471147"/>
    </source>
</evidence>
<keyword evidence="2" id="KW-1185">Reference proteome</keyword>
<organism evidence="1 2">
    <name type="scientific">Sphingorhabdus profundilacus</name>
    <dbReference type="NCBI Taxonomy" id="2509718"/>
    <lineage>
        <taxon>Bacteria</taxon>
        <taxon>Pseudomonadati</taxon>
        <taxon>Pseudomonadota</taxon>
        <taxon>Alphaproteobacteria</taxon>
        <taxon>Sphingomonadales</taxon>
        <taxon>Sphingomonadaceae</taxon>
        <taxon>Sphingorhabdus</taxon>
    </lineage>
</organism>
<sequence length="207" mass="23583">MPIGHWALRETPKAVRHLRISIFLVLLLGACSKEQQTLPDELQLSDPAYEISVSHAFGPGGINHAFKVYDLEADVGRKINQSGLGFLSKMESAVNYPDEKNEARKEGGYFGPYWTSYTDWKPLPIPKDDNWIRRARVVAVSDQPIVEEFFGDNDSQGFTSTIDRSEIDKFLEVIRGKEGYYSYGGYREMNLLVVSPHHAKAYYLFRD</sequence>
<comment type="caution">
    <text evidence="1">The sequence shown here is derived from an EMBL/GenBank/DDBJ whole genome shotgun (WGS) entry which is preliminary data.</text>
</comment>
<dbReference type="AlphaFoldDB" id="A0A6I4LVB8"/>
<proteinExistence type="predicted"/>
<gene>
    <name evidence="1" type="ORF">EUU23_00410</name>
</gene>
<reference evidence="1 2" key="1">
    <citation type="submission" date="2019-01" db="EMBL/GenBank/DDBJ databases">
        <title>Sphingorhabdus lacus sp.nov., isolated from an oligotrophic freshwater lake.</title>
        <authorList>
            <person name="Park M."/>
        </authorList>
    </citation>
    <scope>NUCLEOTIDE SEQUENCE [LARGE SCALE GENOMIC DNA]</scope>
    <source>
        <strain evidence="1 2">IMCC26285</strain>
    </source>
</reference>
<accession>A0A6I4LVB8</accession>
<dbReference type="EMBL" id="SDWJ01000001">
    <property type="protein sequence ID" value="MVZ96163.1"/>
    <property type="molecule type" value="Genomic_DNA"/>
</dbReference>